<accession>A0ABY6HUJ2</accession>
<gene>
    <name evidence="1" type="ORF">NEF87_003298</name>
</gene>
<name>A0ABY6HUJ2_9ARCH</name>
<sequence>MTKMLDNENTLGKIQKYLHNKHKFDRKLDTRDLLEQQDILYNDFKAAIKSNNSTNIRETLGNLLVELLKYSNTKEIDWTDLLKEKVKLNF</sequence>
<reference evidence="1" key="1">
    <citation type="submission" date="2022-09" db="EMBL/GenBank/DDBJ databases">
        <title>Actin cytoskeleton and complex cell architecture in an #Asgard archaeon.</title>
        <authorList>
            <person name="Ponce Toledo R.I."/>
            <person name="Schleper C."/>
            <person name="Rodrigues Oliveira T."/>
            <person name="Wollweber F."/>
            <person name="Xu J."/>
            <person name="Rittmann S."/>
            <person name="Klingl A."/>
            <person name="Pilhofer M."/>
        </authorList>
    </citation>
    <scope>NUCLEOTIDE SEQUENCE</scope>
    <source>
        <strain evidence="1">B-35</strain>
    </source>
</reference>
<protein>
    <submittedName>
        <fullName evidence="1">Uncharacterized protein</fullName>
    </submittedName>
</protein>
<organism evidence="1 2">
    <name type="scientific">Candidatus Lokiarchaeum ossiferum</name>
    <dbReference type="NCBI Taxonomy" id="2951803"/>
    <lineage>
        <taxon>Archaea</taxon>
        <taxon>Promethearchaeati</taxon>
        <taxon>Promethearchaeota</taxon>
        <taxon>Promethearchaeia</taxon>
        <taxon>Promethearchaeales</taxon>
        <taxon>Promethearchaeaceae</taxon>
        <taxon>Candidatus Lokiarchaeum</taxon>
    </lineage>
</organism>
<dbReference type="EMBL" id="CP104013">
    <property type="protein sequence ID" value="UYP47013.1"/>
    <property type="molecule type" value="Genomic_DNA"/>
</dbReference>
<evidence type="ECO:0000313" key="2">
    <source>
        <dbReference type="Proteomes" id="UP001208689"/>
    </source>
</evidence>
<proteinExistence type="predicted"/>
<dbReference type="Proteomes" id="UP001208689">
    <property type="component" value="Chromosome"/>
</dbReference>
<evidence type="ECO:0000313" key="1">
    <source>
        <dbReference type="EMBL" id="UYP47013.1"/>
    </source>
</evidence>
<keyword evidence="2" id="KW-1185">Reference proteome</keyword>